<keyword evidence="3" id="KW-0067">ATP-binding</keyword>
<name>A0ABX4MID7_9RHOB</name>
<dbReference type="InterPro" id="IPR006016">
    <property type="entry name" value="UspA"/>
</dbReference>
<dbReference type="InterPro" id="IPR006015">
    <property type="entry name" value="Universal_stress_UspA"/>
</dbReference>
<dbReference type="Gene3D" id="3.40.50.620">
    <property type="entry name" value="HUPs"/>
    <property type="match status" value="2"/>
</dbReference>
<proteinExistence type="inferred from homology"/>
<evidence type="ECO:0000256" key="3">
    <source>
        <dbReference type="ARBA" id="ARBA00022840"/>
    </source>
</evidence>
<evidence type="ECO:0000313" key="5">
    <source>
        <dbReference type="EMBL" id="PJE25668.1"/>
    </source>
</evidence>
<feature type="domain" description="UspA" evidence="4">
    <location>
        <begin position="191"/>
        <end position="327"/>
    </location>
</feature>
<dbReference type="PANTHER" id="PTHR46268">
    <property type="entry name" value="STRESS RESPONSE PROTEIN NHAX"/>
    <property type="match status" value="1"/>
</dbReference>
<dbReference type="Pfam" id="PF00582">
    <property type="entry name" value="Usp"/>
    <property type="match status" value="2"/>
</dbReference>
<feature type="domain" description="UspA" evidence="4">
    <location>
        <begin position="57"/>
        <end position="184"/>
    </location>
</feature>
<evidence type="ECO:0000256" key="1">
    <source>
        <dbReference type="ARBA" id="ARBA00008791"/>
    </source>
</evidence>
<dbReference type="InterPro" id="IPR014729">
    <property type="entry name" value="Rossmann-like_a/b/a_fold"/>
</dbReference>
<keyword evidence="6" id="KW-1185">Reference proteome</keyword>
<comment type="similarity">
    <text evidence="1">Belongs to the universal stress protein A family.</text>
</comment>
<evidence type="ECO:0000313" key="6">
    <source>
        <dbReference type="Proteomes" id="UP000231702"/>
    </source>
</evidence>
<sequence>MGCLDHVHAIERGAKGGKRGARSAMANPVELRLSGDHLGKMEGAGERPCRREAPMPSKILVATDLSIRSERALRRAAQLAVQHEAELTALCIIDEDLPVKLAHKVREDMVDELALHCEGLDHGHAIQRVEIAEVVQGILKVLEESGADLLVLGIHRHRPLWDLVYGTTMERILRVAQVPVLLVKTVPHAPYARILAGIDMSEACALSISEAHELSSEAAISAFHAVHVPYRGLVAPHGSAEALSPFLDEAERAMETWWESADLPAACEMPRAESAGRTELLMQKLNEVSPDLLAIGAHGRSSFTPTMLGSFTEQILRDPPCDVLVVRR</sequence>
<dbReference type="SUPFAM" id="SSF52402">
    <property type="entry name" value="Adenine nucleotide alpha hydrolases-like"/>
    <property type="match status" value="2"/>
</dbReference>
<dbReference type="EMBL" id="PGTD01000023">
    <property type="protein sequence ID" value="PJE25668.1"/>
    <property type="molecule type" value="Genomic_DNA"/>
</dbReference>
<reference evidence="5 6" key="1">
    <citation type="journal article" date="2018" name="Int. J. Syst. Evol. Microbiol.">
        <title>Pseudooceanicola lipolyticus sp. nov., a marine alphaproteobacterium, reclassification of Oceanicola flagellatus as Pseudooceanicola flagellatus comb. nov. and emended description of the genus Pseudooceanicola.</title>
        <authorList>
            <person name="Huang M.-M."/>
            <person name="Guo L.-L."/>
            <person name="Wu Y.-H."/>
            <person name="Lai Q.-L."/>
            <person name="Shao Z.-Z."/>
            <person name="Wang C.-S."/>
            <person name="Wu M."/>
            <person name="Xu X.-W."/>
        </authorList>
    </citation>
    <scope>NUCLEOTIDE SEQUENCE [LARGE SCALE GENOMIC DNA]</scope>
    <source>
        <strain evidence="5 6">Ar-45</strain>
    </source>
</reference>
<dbReference type="PANTHER" id="PTHR46268:SF27">
    <property type="entry name" value="UNIVERSAL STRESS PROTEIN RV2623"/>
    <property type="match status" value="1"/>
</dbReference>
<keyword evidence="2" id="KW-0547">Nucleotide-binding</keyword>
<gene>
    <name evidence="5" type="ORF">CVM39_18310</name>
</gene>
<comment type="caution">
    <text evidence="5">The sequence shown here is derived from an EMBL/GenBank/DDBJ whole genome shotgun (WGS) entry which is preliminary data.</text>
</comment>
<protein>
    <recommendedName>
        <fullName evidence="4">UspA domain-containing protein</fullName>
    </recommendedName>
</protein>
<dbReference type="CDD" id="cd00293">
    <property type="entry name" value="USP-like"/>
    <property type="match status" value="2"/>
</dbReference>
<dbReference type="PRINTS" id="PR01438">
    <property type="entry name" value="UNVRSLSTRESS"/>
</dbReference>
<accession>A0ABX4MID7</accession>
<evidence type="ECO:0000256" key="2">
    <source>
        <dbReference type="ARBA" id="ARBA00022741"/>
    </source>
</evidence>
<dbReference type="Proteomes" id="UP000231702">
    <property type="component" value="Unassembled WGS sequence"/>
</dbReference>
<organism evidence="5 6">
    <name type="scientific">Pseudooceanicola antarcticus</name>
    <dbReference type="NCBI Taxonomy" id="1247613"/>
    <lineage>
        <taxon>Bacteria</taxon>
        <taxon>Pseudomonadati</taxon>
        <taxon>Pseudomonadota</taxon>
        <taxon>Alphaproteobacteria</taxon>
        <taxon>Rhodobacterales</taxon>
        <taxon>Paracoccaceae</taxon>
        <taxon>Pseudooceanicola</taxon>
    </lineage>
</organism>
<evidence type="ECO:0000259" key="4">
    <source>
        <dbReference type="Pfam" id="PF00582"/>
    </source>
</evidence>